<reference evidence="1" key="1">
    <citation type="journal article" date="2020" name="Stud. Mycol.">
        <title>101 Dothideomycetes genomes: a test case for predicting lifestyles and emergence of pathogens.</title>
        <authorList>
            <person name="Haridas S."/>
            <person name="Albert R."/>
            <person name="Binder M."/>
            <person name="Bloem J."/>
            <person name="Labutti K."/>
            <person name="Salamov A."/>
            <person name="Andreopoulos B."/>
            <person name="Baker S."/>
            <person name="Barry K."/>
            <person name="Bills G."/>
            <person name="Bluhm B."/>
            <person name="Cannon C."/>
            <person name="Castanera R."/>
            <person name="Culley D."/>
            <person name="Daum C."/>
            <person name="Ezra D."/>
            <person name="Gonzalez J."/>
            <person name="Henrissat B."/>
            <person name="Kuo A."/>
            <person name="Liang C."/>
            <person name="Lipzen A."/>
            <person name="Lutzoni F."/>
            <person name="Magnuson J."/>
            <person name="Mondo S."/>
            <person name="Nolan M."/>
            <person name="Ohm R."/>
            <person name="Pangilinan J."/>
            <person name="Park H.-J."/>
            <person name="Ramirez L."/>
            <person name="Alfaro M."/>
            <person name="Sun H."/>
            <person name="Tritt A."/>
            <person name="Yoshinaga Y."/>
            <person name="Zwiers L.-H."/>
            <person name="Turgeon B."/>
            <person name="Goodwin S."/>
            <person name="Spatafora J."/>
            <person name="Crous P."/>
            <person name="Grigoriev I."/>
        </authorList>
    </citation>
    <scope>NUCLEOTIDE SEQUENCE</scope>
    <source>
        <strain evidence="1">CBS 269.34</strain>
    </source>
</reference>
<name>A0A6A6R4E6_9PEZI</name>
<keyword evidence="2" id="KW-1185">Reference proteome</keyword>
<accession>A0A6A6R4E6</accession>
<organism evidence="1 2">
    <name type="scientific">Lophium mytilinum</name>
    <dbReference type="NCBI Taxonomy" id="390894"/>
    <lineage>
        <taxon>Eukaryota</taxon>
        <taxon>Fungi</taxon>
        <taxon>Dikarya</taxon>
        <taxon>Ascomycota</taxon>
        <taxon>Pezizomycotina</taxon>
        <taxon>Dothideomycetes</taxon>
        <taxon>Pleosporomycetidae</taxon>
        <taxon>Mytilinidiales</taxon>
        <taxon>Mytilinidiaceae</taxon>
        <taxon>Lophium</taxon>
    </lineage>
</organism>
<sequence length="176" mass="19048">MTGSCETVGYVCLIALVLAHVVVKSLSYRRHSNVSDVNCQELSDVFVKNSYGETPMQAANNPPQLHITQGGKGGSNIKSLNLGRRETATSAISSVTRKRAVPSFPGLICAREADYFRLETRGVFLHTPSCFFSYNGAVGSPAIEAWTSMQPTDGSASSRREDCLLFSAKVRGVVQR</sequence>
<dbReference type="Proteomes" id="UP000799750">
    <property type="component" value="Unassembled WGS sequence"/>
</dbReference>
<protein>
    <submittedName>
        <fullName evidence="1">Uncharacterized protein</fullName>
    </submittedName>
</protein>
<proteinExistence type="predicted"/>
<evidence type="ECO:0000313" key="1">
    <source>
        <dbReference type="EMBL" id="KAF2499601.1"/>
    </source>
</evidence>
<gene>
    <name evidence="1" type="ORF">BU16DRAFT_277315</name>
</gene>
<evidence type="ECO:0000313" key="2">
    <source>
        <dbReference type="Proteomes" id="UP000799750"/>
    </source>
</evidence>
<dbReference type="EMBL" id="MU004184">
    <property type="protein sequence ID" value="KAF2499601.1"/>
    <property type="molecule type" value="Genomic_DNA"/>
</dbReference>
<dbReference type="AlphaFoldDB" id="A0A6A6R4E6"/>